<evidence type="ECO:0000313" key="4">
    <source>
        <dbReference type="Proteomes" id="UP000825935"/>
    </source>
</evidence>
<dbReference type="OrthoDB" id="1913111at2759"/>
<dbReference type="InterPro" id="IPR011990">
    <property type="entry name" value="TPR-like_helical_dom_sf"/>
</dbReference>
<dbReference type="Gene3D" id="1.25.40.10">
    <property type="entry name" value="Tetratricopeptide repeat domain"/>
    <property type="match status" value="7"/>
</dbReference>
<dbReference type="GO" id="GO:0048731">
    <property type="term" value="P:system development"/>
    <property type="evidence" value="ECO:0007669"/>
    <property type="project" value="UniProtKB-ARBA"/>
</dbReference>
<dbReference type="PANTHER" id="PTHR47926">
    <property type="entry name" value="PENTATRICOPEPTIDE REPEAT-CONTAINING PROTEIN"/>
    <property type="match status" value="1"/>
</dbReference>
<dbReference type="GO" id="GO:0009451">
    <property type="term" value="P:RNA modification"/>
    <property type="evidence" value="ECO:0007669"/>
    <property type="project" value="InterPro"/>
</dbReference>
<feature type="repeat" description="PPR" evidence="2">
    <location>
        <begin position="284"/>
        <end position="318"/>
    </location>
</feature>
<gene>
    <name evidence="3" type="ORF">KP509_12G025700</name>
</gene>
<dbReference type="PROSITE" id="PS51375">
    <property type="entry name" value="PPR"/>
    <property type="match status" value="5"/>
</dbReference>
<comment type="caution">
    <text evidence="3">The sequence shown here is derived from an EMBL/GenBank/DDBJ whole genome shotgun (WGS) entry which is preliminary data.</text>
</comment>
<feature type="repeat" description="PPR" evidence="2">
    <location>
        <begin position="587"/>
        <end position="621"/>
    </location>
</feature>
<reference evidence="3" key="1">
    <citation type="submission" date="2021-08" db="EMBL/GenBank/DDBJ databases">
        <title>WGS assembly of Ceratopteris richardii.</title>
        <authorList>
            <person name="Marchant D.B."/>
            <person name="Chen G."/>
            <person name="Jenkins J."/>
            <person name="Shu S."/>
            <person name="Leebens-Mack J."/>
            <person name="Grimwood J."/>
            <person name="Schmutz J."/>
            <person name="Soltis P."/>
            <person name="Soltis D."/>
            <person name="Chen Z.-H."/>
        </authorList>
    </citation>
    <scope>NUCLEOTIDE SEQUENCE</scope>
    <source>
        <strain evidence="3">Whitten #5841</strain>
        <tissue evidence="3">Leaf</tissue>
    </source>
</reference>
<protein>
    <recommendedName>
        <fullName evidence="5">Pentatricopeptide repeat-containing protein</fullName>
    </recommendedName>
</protein>
<proteinExistence type="predicted"/>
<feature type="repeat" description="PPR" evidence="2">
    <location>
        <begin position="385"/>
        <end position="419"/>
    </location>
</feature>
<dbReference type="EMBL" id="CM035417">
    <property type="protein sequence ID" value="KAH7422789.1"/>
    <property type="molecule type" value="Genomic_DNA"/>
</dbReference>
<name>A0A8T2TQF7_CERRI</name>
<evidence type="ECO:0008006" key="5">
    <source>
        <dbReference type="Google" id="ProtNLM"/>
    </source>
</evidence>
<keyword evidence="1" id="KW-0677">Repeat</keyword>
<dbReference type="NCBIfam" id="TIGR00756">
    <property type="entry name" value="PPR"/>
    <property type="match status" value="4"/>
</dbReference>
<evidence type="ECO:0000256" key="1">
    <source>
        <dbReference type="ARBA" id="ARBA00022737"/>
    </source>
</evidence>
<evidence type="ECO:0000313" key="3">
    <source>
        <dbReference type="EMBL" id="KAH7422789.1"/>
    </source>
</evidence>
<sequence>MLSGAWDGHSYVYFRSVCQLAIPYGSNYLSFPLRDVRSSPFDGSQKRTFGSFFVQEDDPALKKVAQADFGKDFTGISRQKQKSDTVDHYILLLRKIGRLKSISEGRHLHSRIKENGMDCSSSVGNALIQMYGNCGNVKGAREAFDKISQPNRYSWTALIKAYGFNGDLHGALVSFNTMPEKDVVAWTAIMAVCNKHGEGQKALFFFYEMMINRGILPDNYAFSCALDTCSLTHSLETGRLIHATMVDMGSTVHLVVETALITLYGNCRSLVDAQHVFNNSMCRDIVCWNAFIAASIQNEQYREAISLFYQVQREGILINNVTYVCILDACASLAALKLGKVVHLAILDRHFNQQIITSTALIKMYGRSKSFHDARNVFASLVNPDVVSWTSMVVACTQNEEFQEALNFFYQMQMKNIKGDGMLYACVLYACGESGAIKVGLELHSASICSGHADDPQVRDALVKMYIKCGCVCEAKEVFDMLSACYDSTWNEMIRALIGHSQHREALHLFFHVHHKNMKASELTYVRILNACTEELGIEEGRLVHVCIVEANYVDDIAGATTLISMYGKFKRVLDARNVFDNLSKCDFVAWNAMAAALVQNGRFQEALDLFYQSVHTNMKPNLVSFVSVVEACTGLLSLEDGFRFHTAIIQIFPVLDIILGTALINMYGKCGCLSDAESTMQSLLHQDVIAYTAMISAFIQNDQCKEALQMFALMLKNGVKPDSVTLTCVMEACLHLTLLDFGHIIHMIAIEFCYDEELVIGTSCISMYGNCGSVEDAIKVFEILPHNDIGCWNAMLHVLGHNGNGMASKVLFNQLQHCDIIADHTTFVCAFVAFSHEGMIDDACQLSFLMRYHCLVPTADHYACMLDLFGRAGQLDVSKALASAMPFQGAFAWQCLLGACKINDHFEHGVHAAKFCLEQSTKTDDPFVLSNFDDS</sequence>
<dbReference type="FunFam" id="1.25.40.10:FF:000158">
    <property type="entry name" value="pentatricopeptide repeat-containing protein At2g33680"/>
    <property type="match status" value="1"/>
</dbReference>
<accession>A0A8T2TQF7</accession>
<dbReference type="GO" id="GO:0003723">
    <property type="term" value="F:RNA binding"/>
    <property type="evidence" value="ECO:0007669"/>
    <property type="project" value="InterPro"/>
</dbReference>
<organism evidence="3 4">
    <name type="scientific">Ceratopteris richardii</name>
    <name type="common">Triangle waterfern</name>
    <dbReference type="NCBI Taxonomy" id="49495"/>
    <lineage>
        <taxon>Eukaryota</taxon>
        <taxon>Viridiplantae</taxon>
        <taxon>Streptophyta</taxon>
        <taxon>Embryophyta</taxon>
        <taxon>Tracheophyta</taxon>
        <taxon>Polypodiopsida</taxon>
        <taxon>Polypodiidae</taxon>
        <taxon>Polypodiales</taxon>
        <taxon>Pteridineae</taxon>
        <taxon>Pteridaceae</taxon>
        <taxon>Parkerioideae</taxon>
        <taxon>Ceratopteris</taxon>
    </lineage>
</organism>
<feature type="repeat" description="PPR" evidence="2">
    <location>
        <begin position="182"/>
        <end position="217"/>
    </location>
</feature>
<evidence type="ECO:0000256" key="2">
    <source>
        <dbReference type="PROSITE-ProRule" id="PRU00708"/>
    </source>
</evidence>
<dbReference type="AlphaFoldDB" id="A0A8T2TQF7"/>
<dbReference type="InterPro" id="IPR046960">
    <property type="entry name" value="PPR_At4g14850-like_plant"/>
</dbReference>
<feature type="repeat" description="PPR" evidence="2">
    <location>
        <begin position="688"/>
        <end position="722"/>
    </location>
</feature>
<dbReference type="Pfam" id="PF13041">
    <property type="entry name" value="PPR_2"/>
    <property type="match status" value="2"/>
</dbReference>
<dbReference type="PANTHER" id="PTHR47926:SF533">
    <property type="entry name" value="DYW DOMAIN-CONTAINING PROTEIN"/>
    <property type="match status" value="1"/>
</dbReference>
<dbReference type="Proteomes" id="UP000825935">
    <property type="component" value="Chromosome 12"/>
</dbReference>
<dbReference type="InterPro" id="IPR002885">
    <property type="entry name" value="PPR_rpt"/>
</dbReference>
<dbReference type="Pfam" id="PF01535">
    <property type="entry name" value="PPR"/>
    <property type="match status" value="9"/>
</dbReference>
<keyword evidence="4" id="KW-1185">Reference proteome</keyword>